<keyword evidence="3" id="KW-1185">Reference proteome</keyword>
<dbReference type="Proteomes" id="UP000291084">
    <property type="component" value="Chromosome 6"/>
</dbReference>
<evidence type="ECO:0000313" key="2">
    <source>
        <dbReference type="EMBL" id="BAT89896.1"/>
    </source>
</evidence>
<name>A0A0S3SAI8_PHAAN</name>
<dbReference type="EMBL" id="AP015039">
    <property type="protein sequence ID" value="BAT89896.1"/>
    <property type="molecule type" value="Genomic_DNA"/>
</dbReference>
<keyword evidence="1" id="KW-0732">Signal</keyword>
<evidence type="ECO:0008006" key="4">
    <source>
        <dbReference type="Google" id="ProtNLM"/>
    </source>
</evidence>
<feature type="chain" id="PRO_5006618012" description="EB domain-containing protein" evidence="1">
    <location>
        <begin position="25"/>
        <end position="96"/>
    </location>
</feature>
<organism evidence="2 3">
    <name type="scientific">Vigna angularis var. angularis</name>
    <dbReference type="NCBI Taxonomy" id="157739"/>
    <lineage>
        <taxon>Eukaryota</taxon>
        <taxon>Viridiplantae</taxon>
        <taxon>Streptophyta</taxon>
        <taxon>Embryophyta</taxon>
        <taxon>Tracheophyta</taxon>
        <taxon>Spermatophyta</taxon>
        <taxon>Magnoliopsida</taxon>
        <taxon>eudicotyledons</taxon>
        <taxon>Gunneridae</taxon>
        <taxon>Pentapetalae</taxon>
        <taxon>rosids</taxon>
        <taxon>fabids</taxon>
        <taxon>Fabales</taxon>
        <taxon>Fabaceae</taxon>
        <taxon>Papilionoideae</taxon>
        <taxon>50 kb inversion clade</taxon>
        <taxon>NPAAA clade</taxon>
        <taxon>indigoferoid/millettioid clade</taxon>
        <taxon>Phaseoleae</taxon>
        <taxon>Vigna</taxon>
    </lineage>
</organism>
<dbReference type="PROSITE" id="PS51257">
    <property type="entry name" value="PROKAR_LIPOPROTEIN"/>
    <property type="match status" value="1"/>
</dbReference>
<proteinExistence type="predicted"/>
<feature type="signal peptide" evidence="1">
    <location>
        <begin position="1"/>
        <end position="24"/>
    </location>
</feature>
<evidence type="ECO:0000313" key="3">
    <source>
        <dbReference type="Proteomes" id="UP000291084"/>
    </source>
</evidence>
<dbReference type="OrthoDB" id="504708at2759"/>
<evidence type="ECO:0000256" key="1">
    <source>
        <dbReference type="SAM" id="SignalP"/>
    </source>
</evidence>
<accession>A0A0S3SAI8</accession>
<protein>
    <recommendedName>
        <fullName evidence="4">EB domain-containing protein</fullName>
    </recommendedName>
</protein>
<sequence length="96" mass="10232">MALVKVTLVAIVFALIACNGFVLGKDTCNENKDCKGKVALCRDSALCVNNVCQCPSNILGFKDTCNENKDCKGKVALCRDSALCVNNVCQCPSNIL</sequence>
<gene>
    <name evidence="2" type="primary">Vigan.06G102100</name>
    <name evidence="2" type="ORF">VIGAN_06102100</name>
</gene>
<feature type="non-terminal residue" evidence="2">
    <location>
        <position position="96"/>
    </location>
</feature>
<dbReference type="AlphaFoldDB" id="A0A0S3SAI8"/>
<reference evidence="2 3" key="1">
    <citation type="journal article" date="2015" name="Sci. Rep.">
        <title>The power of single molecule real-time sequencing technology in the de novo assembly of a eukaryotic genome.</title>
        <authorList>
            <person name="Sakai H."/>
            <person name="Naito K."/>
            <person name="Ogiso-Tanaka E."/>
            <person name="Takahashi Y."/>
            <person name="Iseki K."/>
            <person name="Muto C."/>
            <person name="Satou K."/>
            <person name="Teruya K."/>
            <person name="Shiroma A."/>
            <person name="Shimoji M."/>
            <person name="Hirano T."/>
            <person name="Itoh T."/>
            <person name="Kaga A."/>
            <person name="Tomooka N."/>
        </authorList>
    </citation>
    <scope>NUCLEOTIDE SEQUENCE [LARGE SCALE GENOMIC DNA]</scope>
    <source>
        <strain evidence="3">cv. Shumari</strain>
    </source>
</reference>